<reference evidence="2 3" key="1">
    <citation type="journal article" date="2013" name="Genome Announc.">
        <title>Draft genome sequences for three mercury-methylating, sulfate-reducing bacteria.</title>
        <authorList>
            <person name="Brown S.D."/>
            <person name="Hurt R.A.Jr."/>
            <person name="Gilmour C.C."/>
            <person name="Elias D.A."/>
        </authorList>
    </citation>
    <scope>NUCLEOTIDE SEQUENCE [LARGE SCALE GENOMIC DNA]</scope>
    <source>
        <strain evidence="2 3">DSM 2059</strain>
    </source>
</reference>
<feature type="transmembrane region" description="Helical" evidence="1">
    <location>
        <begin position="296"/>
        <end position="316"/>
    </location>
</feature>
<keyword evidence="1" id="KW-0812">Transmembrane</keyword>
<protein>
    <recommendedName>
        <fullName evidence="4">HEAT repeat domain-containing protein</fullName>
    </recommendedName>
</protein>
<evidence type="ECO:0008006" key="4">
    <source>
        <dbReference type="Google" id="ProtNLM"/>
    </source>
</evidence>
<dbReference type="InterPro" id="IPR016024">
    <property type="entry name" value="ARM-type_fold"/>
</dbReference>
<dbReference type="InterPro" id="IPR011989">
    <property type="entry name" value="ARM-like"/>
</dbReference>
<keyword evidence="1" id="KW-0472">Membrane</keyword>
<dbReference type="STRING" id="897.B2D07_12055"/>
<name>S7VE30_DESML</name>
<dbReference type="Proteomes" id="UP000014977">
    <property type="component" value="Unassembled WGS sequence"/>
</dbReference>
<dbReference type="SUPFAM" id="SSF48371">
    <property type="entry name" value="ARM repeat"/>
    <property type="match status" value="1"/>
</dbReference>
<feature type="transmembrane region" description="Helical" evidence="1">
    <location>
        <begin position="328"/>
        <end position="348"/>
    </location>
</feature>
<keyword evidence="3" id="KW-1185">Reference proteome</keyword>
<evidence type="ECO:0000313" key="3">
    <source>
        <dbReference type="Proteomes" id="UP000014977"/>
    </source>
</evidence>
<dbReference type="Gene3D" id="1.25.10.10">
    <property type="entry name" value="Leucine-rich Repeat Variant"/>
    <property type="match status" value="1"/>
</dbReference>
<dbReference type="EMBL" id="ATHJ01000011">
    <property type="protein sequence ID" value="EPR44994.1"/>
    <property type="molecule type" value="Genomic_DNA"/>
</dbReference>
<comment type="caution">
    <text evidence="2">The sequence shown here is derived from an EMBL/GenBank/DDBJ whole genome shotgun (WGS) entry which is preliminary data.</text>
</comment>
<feature type="transmembrane region" description="Helical" evidence="1">
    <location>
        <begin position="113"/>
        <end position="132"/>
    </location>
</feature>
<organism evidence="2 3">
    <name type="scientific">Desulfococcus multivorans DSM 2059</name>
    <dbReference type="NCBI Taxonomy" id="1121405"/>
    <lineage>
        <taxon>Bacteria</taxon>
        <taxon>Pseudomonadati</taxon>
        <taxon>Thermodesulfobacteriota</taxon>
        <taxon>Desulfobacteria</taxon>
        <taxon>Desulfobacterales</taxon>
        <taxon>Desulfococcaceae</taxon>
        <taxon>Desulfococcus</taxon>
    </lineage>
</organism>
<proteinExistence type="predicted"/>
<feature type="transmembrane region" description="Helical" evidence="1">
    <location>
        <begin position="58"/>
        <end position="78"/>
    </location>
</feature>
<evidence type="ECO:0000256" key="1">
    <source>
        <dbReference type="SAM" id="Phobius"/>
    </source>
</evidence>
<evidence type="ECO:0000313" key="2">
    <source>
        <dbReference type="EMBL" id="EPR44994.1"/>
    </source>
</evidence>
<feature type="transmembrane region" description="Helical" evidence="1">
    <location>
        <begin position="144"/>
        <end position="162"/>
    </location>
</feature>
<feature type="transmembrane region" description="Helical" evidence="1">
    <location>
        <begin position="90"/>
        <end position="107"/>
    </location>
</feature>
<gene>
    <name evidence="2" type="ORF">dsmv_1030</name>
</gene>
<dbReference type="RefSeq" id="WP_020875221.1">
    <property type="nucleotide sequence ID" value="NZ_ATHJ01000011.1"/>
</dbReference>
<dbReference type="OrthoDB" id="5410916at2"/>
<dbReference type="eggNOG" id="COG1413">
    <property type="taxonomic scope" value="Bacteria"/>
</dbReference>
<accession>S7VE30</accession>
<sequence length="488" mass="53433">MAIRSIAAGLLTAQTIAVVHVRISNIDHYEKVKSLLDAGFVAVPSSAVAESLKDWHTAFYGGVFFTLTLGLGLTFLSLPAVGWWHRNRNLSVRWSLILLWTGLIGVMNSNGVSAAATAYAVLIPAAVFAASIRDKRGRGSTVRGVGAIHLLGILVLGGIMLLKADTAVFSAVRDRLLLTNPIGIGVNNFYYRYTLYPAQAFKSLNQELIRTWRATDLRGNPTIARLRPTLARLDWLEIGEGGPHDMVVRIDGERLSLYRQGKTILGVPAGEFLARPGLTLKDFSAETDRDVGLRRITFASLTAICLLTIYGGVYFPVHCLAGRRLGPIGTAAASVFVALAAGSLVLSWTSGTIEKKAAGKAALKAFLHADDAALRIKGLIRLCREKRDIQGLADPRGMARGEDPMERYWLARSLAFARSPDTFTVLVDLLDDPQVNVAYQACRSLGRRGDRRAVAPLLSVIHRSREWYVQLHAYRALKRLGWHQNVFN</sequence>
<dbReference type="AlphaFoldDB" id="S7VE30"/>
<keyword evidence="1" id="KW-1133">Transmembrane helix</keyword>
<dbReference type="Pfam" id="PF13646">
    <property type="entry name" value="HEAT_2"/>
    <property type="match status" value="1"/>
</dbReference>